<dbReference type="STRING" id="1298598.JCM21714_3307"/>
<dbReference type="InterPro" id="IPR051933">
    <property type="entry name" value="Resuscitation_pf_RpfB"/>
</dbReference>
<dbReference type="RefSeq" id="WP_235182820.1">
    <property type="nucleotide sequence ID" value="NZ_BAVS01000020.1"/>
</dbReference>
<feature type="domain" description="3D" evidence="2">
    <location>
        <begin position="4"/>
        <end position="45"/>
    </location>
</feature>
<evidence type="ECO:0000256" key="1">
    <source>
        <dbReference type="ARBA" id="ARBA00022729"/>
    </source>
</evidence>
<dbReference type="InterPro" id="IPR010611">
    <property type="entry name" value="3D_dom"/>
</dbReference>
<dbReference type="PANTHER" id="PTHR39160">
    <property type="entry name" value="CELL WALL-BINDING PROTEIN YOCH"/>
    <property type="match status" value="1"/>
</dbReference>
<proteinExistence type="predicted"/>
<dbReference type="Proteomes" id="UP000019102">
    <property type="component" value="Unassembled WGS sequence"/>
</dbReference>
<accession>W4VLY2</accession>
<keyword evidence="1" id="KW-0732">Signal</keyword>
<name>W4VLY2_9BACI</name>
<dbReference type="CDD" id="cd22786">
    <property type="entry name" value="DPBB_YuiC-like"/>
    <property type="match status" value="1"/>
</dbReference>
<evidence type="ECO:0000313" key="3">
    <source>
        <dbReference type="EMBL" id="GAE94171.1"/>
    </source>
</evidence>
<dbReference type="EMBL" id="BAVS01000020">
    <property type="protein sequence ID" value="GAE94171.1"/>
    <property type="molecule type" value="Genomic_DNA"/>
</dbReference>
<comment type="caution">
    <text evidence="3">The sequence shown here is derived from an EMBL/GenBank/DDBJ whole genome shotgun (WGS) entry which is preliminary data.</text>
</comment>
<dbReference type="PANTHER" id="PTHR39160:SF6">
    <property type="entry name" value="CELL WALL-BINDING PROTEIN YOCH"/>
    <property type="match status" value="1"/>
</dbReference>
<dbReference type="GO" id="GO:0019867">
    <property type="term" value="C:outer membrane"/>
    <property type="evidence" value="ECO:0007669"/>
    <property type="project" value="InterPro"/>
</dbReference>
<protein>
    <submittedName>
        <fullName evidence="3">Cell wall-binding protein</fullName>
    </submittedName>
</protein>
<reference evidence="3 4" key="1">
    <citation type="journal article" date="2014" name="Genome Announc.">
        <title>Draft Genome Sequence of the Boron-Tolerant and Moderately Halotolerant Bacterium Gracilibacillus boraciitolerans JCM 21714T.</title>
        <authorList>
            <person name="Ahmed I."/>
            <person name="Oshima K."/>
            <person name="Suda W."/>
            <person name="Kitamura K."/>
            <person name="Iida T."/>
            <person name="Ohmori Y."/>
            <person name="Fujiwara T."/>
            <person name="Hattori M."/>
            <person name="Ohkuma M."/>
        </authorList>
    </citation>
    <scope>NUCLEOTIDE SEQUENCE [LARGE SCALE GENOMIC DNA]</scope>
    <source>
        <strain evidence="3 4">JCM 21714</strain>
    </source>
</reference>
<dbReference type="GO" id="GO:0004553">
    <property type="term" value="F:hydrolase activity, hydrolyzing O-glycosyl compounds"/>
    <property type="evidence" value="ECO:0007669"/>
    <property type="project" value="InterPro"/>
</dbReference>
<keyword evidence="4" id="KW-1185">Reference proteome</keyword>
<gene>
    <name evidence="3" type="ORF">JCM21714_3307</name>
</gene>
<evidence type="ECO:0000259" key="2">
    <source>
        <dbReference type="Pfam" id="PF06725"/>
    </source>
</evidence>
<dbReference type="AlphaFoldDB" id="W4VLY2"/>
<dbReference type="Pfam" id="PF06725">
    <property type="entry name" value="3D"/>
    <property type="match status" value="1"/>
</dbReference>
<dbReference type="eggNOG" id="COG3584">
    <property type="taxonomic scope" value="Bacteria"/>
</dbReference>
<sequence>MVEGYGYAIARDTGGNIKGNKIDLHMATTQQASSFGVRTVQVKIIE</sequence>
<evidence type="ECO:0000313" key="4">
    <source>
        <dbReference type="Proteomes" id="UP000019102"/>
    </source>
</evidence>
<organism evidence="3 4">
    <name type="scientific">Gracilibacillus boraciitolerans JCM 21714</name>
    <dbReference type="NCBI Taxonomy" id="1298598"/>
    <lineage>
        <taxon>Bacteria</taxon>
        <taxon>Bacillati</taxon>
        <taxon>Bacillota</taxon>
        <taxon>Bacilli</taxon>
        <taxon>Bacillales</taxon>
        <taxon>Bacillaceae</taxon>
        <taxon>Gracilibacillus</taxon>
    </lineage>
</organism>
<dbReference type="GO" id="GO:0009254">
    <property type="term" value="P:peptidoglycan turnover"/>
    <property type="evidence" value="ECO:0007669"/>
    <property type="project" value="InterPro"/>
</dbReference>